<dbReference type="Gene3D" id="3.30.465.10">
    <property type="match status" value="1"/>
</dbReference>
<dbReference type="InterPro" id="IPR016169">
    <property type="entry name" value="FAD-bd_PCMH_sub2"/>
</dbReference>
<evidence type="ECO:0000313" key="2">
    <source>
        <dbReference type="EMBL" id="PKC12957.1"/>
    </source>
</evidence>
<evidence type="ECO:0000313" key="3">
    <source>
        <dbReference type="Proteomes" id="UP000232722"/>
    </source>
</evidence>
<organism evidence="2 3">
    <name type="scientific">Rhizophagus irregularis</name>
    <dbReference type="NCBI Taxonomy" id="588596"/>
    <lineage>
        <taxon>Eukaryota</taxon>
        <taxon>Fungi</taxon>
        <taxon>Fungi incertae sedis</taxon>
        <taxon>Mucoromycota</taxon>
        <taxon>Glomeromycotina</taxon>
        <taxon>Glomeromycetes</taxon>
        <taxon>Glomerales</taxon>
        <taxon>Glomeraceae</taxon>
        <taxon>Rhizophagus</taxon>
    </lineage>
</organism>
<feature type="domain" description="Berberine/berberine-like" evidence="1">
    <location>
        <begin position="121"/>
        <end position="164"/>
    </location>
</feature>
<dbReference type="Proteomes" id="UP000232722">
    <property type="component" value="Unassembled WGS sequence"/>
</dbReference>
<sequence>MPYPKLNMLLDESTDFGDRKAVLNAQIDYVNISSVREAYESFVNFTNENPEAAQTHIEIDLIDSKKIASIPSDSTAFHPRKQFYNIAIIQRWNTKHYDKIVYNWGKNVQSIFNKDGDKSLYVNFMDTTTEHVYKNEEILKNVWAKNYEKLKELKRKYDPNVLFRKGAVIFP</sequence>
<evidence type="ECO:0000259" key="1">
    <source>
        <dbReference type="Pfam" id="PF08031"/>
    </source>
</evidence>
<reference evidence="2 3" key="2">
    <citation type="submission" date="2017-09" db="EMBL/GenBank/DDBJ databases">
        <title>Extensive intraspecific genome diversity in a model arbuscular mycorrhizal fungus.</title>
        <authorList>
            <person name="Chen E.C."/>
            <person name="Morin E."/>
            <person name="Beaudet D."/>
            <person name="Noel J."/>
            <person name="Ndikumana S."/>
            <person name="Charron P."/>
            <person name="St-Onge C."/>
            <person name="Giorgi J."/>
            <person name="Grigoriev I.V."/>
            <person name="Roux C."/>
            <person name="Martin F.M."/>
            <person name="Corradi N."/>
        </authorList>
    </citation>
    <scope>NUCLEOTIDE SEQUENCE [LARGE SCALE GENOMIC DNA]</scope>
    <source>
        <strain evidence="2 3">A5</strain>
    </source>
</reference>
<gene>
    <name evidence="2" type="ORF">RhiirA5_496531</name>
</gene>
<comment type="caution">
    <text evidence="2">The sequence shown here is derived from an EMBL/GenBank/DDBJ whole genome shotgun (WGS) entry which is preliminary data.</text>
</comment>
<dbReference type="AlphaFoldDB" id="A0A2N0Q1K1"/>
<dbReference type="InterPro" id="IPR012951">
    <property type="entry name" value="BBE"/>
</dbReference>
<dbReference type="GO" id="GO:0016491">
    <property type="term" value="F:oxidoreductase activity"/>
    <property type="evidence" value="ECO:0007669"/>
    <property type="project" value="InterPro"/>
</dbReference>
<accession>A0A2N0Q1K1</accession>
<dbReference type="Pfam" id="PF08031">
    <property type="entry name" value="BBE"/>
    <property type="match status" value="1"/>
</dbReference>
<proteinExistence type="predicted"/>
<name>A0A2N0Q1K1_9GLOM</name>
<protein>
    <recommendedName>
        <fullName evidence="1">Berberine/berberine-like domain-containing protein</fullName>
    </recommendedName>
</protein>
<dbReference type="Gene3D" id="3.40.462.20">
    <property type="match status" value="1"/>
</dbReference>
<dbReference type="EMBL" id="LLXJ01000216">
    <property type="protein sequence ID" value="PKC12957.1"/>
    <property type="molecule type" value="Genomic_DNA"/>
</dbReference>
<dbReference type="GO" id="GO:0050660">
    <property type="term" value="F:flavin adenine dinucleotide binding"/>
    <property type="evidence" value="ECO:0007669"/>
    <property type="project" value="InterPro"/>
</dbReference>
<reference evidence="2 3" key="1">
    <citation type="submission" date="2016-04" db="EMBL/GenBank/DDBJ databases">
        <title>Genome analyses suggest a sexual origin of heterokaryosis in a supposedly ancient asexual fungus.</title>
        <authorList>
            <person name="Ropars J."/>
            <person name="Sedzielewska K."/>
            <person name="Noel J."/>
            <person name="Charron P."/>
            <person name="Farinelli L."/>
            <person name="Marton T."/>
            <person name="Kruger M."/>
            <person name="Pelin A."/>
            <person name="Brachmann A."/>
            <person name="Corradi N."/>
        </authorList>
    </citation>
    <scope>NUCLEOTIDE SEQUENCE [LARGE SCALE GENOMIC DNA]</scope>
    <source>
        <strain evidence="2 3">A5</strain>
    </source>
</reference>